<accession>A0A7W5FUE6</accession>
<keyword evidence="1" id="KW-0378">Hydrolase</keyword>
<organism evidence="3 4">
    <name type="scientific">Pseudoduganella violacea</name>
    <dbReference type="NCBI Taxonomy" id="1715466"/>
    <lineage>
        <taxon>Bacteria</taxon>
        <taxon>Pseudomonadati</taxon>
        <taxon>Pseudomonadota</taxon>
        <taxon>Betaproteobacteria</taxon>
        <taxon>Burkholderiales</taxon>
        <taxon>Oxalobacteraceae</taxon>
        <taxon>Telluria group</taxon>
        <taxon>Pseudoduganella</taxon>
    </lineage>
</organism>
<evidence type="ECO:0000256" key="1">
    <source>
        <dbReference type="ARBA" id="ARBA00022801"/>
    </source>
</evidence>
<evidence type="ECO:0000256" key="2">
    <source>
        <dbReference type="SAM" id="SignalP"/>
    </source>
</evidence>
<feature type="signal peptide" evidence="2">
    <location>
        <begin position="1"/>
        <end position="17"/>
    </location>
</feature>
<dbReference type="GO" id="GO:0016788">
    <property type="term" value="F:hydrolase activity, acting on ester bonds"/>
    <property type="evidence" value="ECO:0007669"/>
    <property type="project" value="UniProtKB-ARBA"/>
</dbReference>
<dbReference type="PANTHER" id="PTHR45648:SF22">
    <property type="entry name" value="GDSL LIPASE_ACYLHYDROLASE FAMILY PROTEIN (AFU_ORTHOLOGUE AFUA_4G14700)"/>
    <property type="match status" value="1"/>
</dbReference>
<dbReference type="InterPro" id="IPR036514">
    <property type="entry name" value="SGNH_hydro_sf"/>
</dbReference>
<dbReference type="SUPFAM" id="SSF52266">
    <property type="entry name" value="SGNH hydrolase"/>
    <property type="match status" value="1"/>
</dbReference>
<name>A0A7W5FUE6_9BURK</name>
<comment type="caution">
    <text evidence="3">The sequence shown here is derived from an EMBL/GenBank/DDBJ whole genome shotgun (WGS) entry which is preliminary data.</text>
</comment>
<reference evidence="3 4" key="1">
    <citation type="submission" date="2020-08" db="EMBL/GenBank/DDBJ databases">
        <title>Genomic Encyclopedia of Type Strains, Phase III (KMG-III): the genomes of soil and plant-associated and newly described type strains.</title>
        <authorList>
            <person name="Whitman W."/>
        </authorList>
    </citation>
    <scope>NUCLEOTIDE SEQUENCE [LARGE SCALE GENOMIC DNA]</scope>
    <source>
        <strain evidence="3 4">CECT 8897</strain>
    </source>
</reference>
<sequence length="455" mass="45224">MRITKLALAAMAAAVLAACGGSSPSPGEQNNKVQFASQVSFGDSLSDVGTYRVGTVKAIGGGTFTINGDNTAVNPALTGKNWTELMAAQLKLPAPCPAMTGLDGDASKGFSVPIATNSNCFGYAQGGSRVTNPIGKGHKATGSALGALTVPTVQQVKNHLAVTGGKFSGKELVLIMTGGNDLLVGLGELDAGAKAAGAAAGAKAFGASLTAQLAAGAPNPATAAQAIGAALAAESVRPGHTDASVLTAAVTAAVTAGNTGVAAPAVYGPMALKAKADGEAAGAKAGADYVTATGPTLVTAMATAANELVALVKTQVVGNGANYVVVNNIPDVANTPAGLSKPAAIQTLINAMVKAFNDQLNTGLASESKVLVVDVFAVSHDQATNPGPYGLTNVKDTACDASKNPLGNSLGCNASNLIAGDVSHYSYADDVHPTPFNYFLLARYVSQKMTVKGWL</sequence>
<dbReference type="InterPro" id="IPR051058">
    <property type="entry name" value="GDSL_Est/Lipase"/>
</dbReference>
<evidence type="ECO:0000313" key="4">
    <source>
        <dbReference type="Proteomes" id="UP000541535"/>
    </source>
</evidence>
<gene>
    <name evidence="3" type="ORF">FHS03_002759</name>
</gene>
<proteinExistence type="predicted"/>
<protein>
    <submittedName>
        <fullName evidence="3">Phospholipase/lecithinase/hemolysin</fullName>
    </submittedName>
</protein>
<feature type="chain" id="PRO_5030903010" evidence="2">
    <location>
        <begin position="18"/>
        <end position="455"/>
    </location>
</feature>
<dbReference type="AlphaFoldDB" id="A0A7W5FUE6"/>
<dbReference type="EMBL" id="JACHXD010000007">
    <property type="protein sequence ID" value="MBB3119704.1"/>
    <property type="molecule type" value="Genomic_DNA"/>
</dbReference>
<dbReference type="Proteomes" id="UP000541535">
    <property type="component" value="Unassembled WGS sequence"/>
</dbReference>
<dbReference type="PROSITE" id="PS51257">
    <property type="entry name" value="PROKAR_LIPOPROTEIN"/>
    <property type="match status" value="1"/>
</dbReference>
<evidence type="ECO:0000313" key="3">
    <source>
        <dbReference type="EMBL" id="MBB3119704.1"/>
    </source>
</evidence>
<dbReference type="RefSeq" id="WP_183441526.1">
    <property type="nucleotide sequence ID" value="NZ_JACHXD010000007.1"/>
</dbReference>
<keyword evidence="4" id="KW-1185">Reference proteome</keyword>
<keyword evidence="2" id="KW-0732">Signal</keyword>
<dbReference type="Gene3D" id="3.40.50.1110">
    <property type="entry name" value="SGNH hydrolase"/>
    <property type="match status" value="2"/>
</dbReference>
<dbReference type="PANTHER" id="PTHR45648">
    <property type="entry name" value="GDSL LIPASE/ACYLHYDROLASE FAMILY PROTEIN (AFU_ORTHOLOGUE AFUA_4G14700)"/>
    <property type="match status" value="1"/>
</dbReference>
<dbReference type="CDD" id="cd01847">
    <property type="entry name" value="Triacylglycerol_lipase_like"/>
    <property type="match status" value="1"/>
</dbReference>